<comment type="caution">
    <text evidence="2">The sequence shown here is derived from an EMBL/GenBank/DDBJ whole genome shotgun (WGS) entry which is preliminary data.</text>
</comment>
<evidence type="ECO:0000259" key="1">
    <source>
        <dbReference type="PROSITE" id="PS50106"/>
    </source>
</evidence>
<dbReference type="EMBL" id="BARU01016725">
    <property type="protein sequence ID" value="GAH51827.1"/>
    <property type="molecule type" value="Genomic_DNA"/>
</dbReference>
<proteinExistence type="predicted"/>
<dbReference type="InterPro" id="IPR036034">
    <property type="entry name" value="PDZ_sf"/>
</dbReference>
<feature type="non-terminal residue" evidence="2">
    <location>
        <position position="116"/>
    </location>
</feature>
<dbReference type="Gene3D" id="2.30.42.10">
    <property type="match status" value="1"/>
</dbReference>
<sequence>MVDSLDVLSSYLDKESMLRYSQRKEAKLNDIGIVLYKRYGSFPQVIGISENSPAEKKGIQIGDFISSLDGRSTLTMSMTEANLYLKDRDKKTIKLRIFKIEETKEVNIERTLLFEE</sequence>
<organism evidence="2">
    <name type="scientific">marine sediment metagenome</name>
    <dbReference type="NCBI Taxonomy" id="412755"/>
    <lineage>
        <taxon>unclassified sequences</taxon>
        <taxon>metagenomes</taxon>
        <taxon>ecological metagenomes</taxon>
    </lineage>
</organism>
<dbReference type="PROSITE" id="PS50106">
    <property type="entry name" value="PDZ"/>
    <property type="match status" value="1"/>
</dbReference>
<dbReference type="InterPro" id="IPR041489">
    <property type="entry name" value="PDZ_6"/>
</dbReference>
<evidence type="ECO:0000313" key="2">
    <source>
        <dbReference type="EMBL" id="GAH51827.1"/>
    </source>
</evidence>
<reference evidence="2" key="1">
    <citation type="journal article" date="2014" name="Front. Microbiol.">
        <title>High frequency of phylogenetically diverse reductive dehalogenase-homologous genes in deep subseafloor sedimentary metagenomes.</title>
        <authorList>
            <person name="Kawai M."/>
            <person name="Futagami T."/>
            <person name="Toyoda A."/>
            <person name="Takaki Y."/>
            <person name="Nishi S."/>
            <person name="Hori S."/>
            <person name="Arai W."/>
            <person name="Tsubouchi T."/>
            <person name="Morono Y."/>
            <person name="Uchiyama I."/>
            <person name="Ito T."/>
            <person name="Fujiyama A."/>
            <person name="Inagaki F."/>
            <person name="Takami H."/>
        </authorList>
    </citation>
    <scope>NUCLEOTIDE SEQUENCE</scope>
    <source>
        <strain evidence="2">Expedition CK06-06</strain>
    </source>
</reference>
<name>X1G3J0_9ZZZZ</name>
<dbReference type="InterPro" id="IPR001478">
    <property type="entry name" value="PDZ"/>
</dbReference>
<accession>X1G3J0</accession>
<dbReference type="SUPFAM" id="SSF50156">
    <property type="entry name" value="PDZ domain-like"/>
    <property type="match status" value="1"/>
</dbReference>
<protein>
    <recommendedName>
        <fullName evidence="1">PDZ domain-containing protein</fullName>
    </recommendedName>
</protein>
<gene>
    <name evidence="2" type="ORF">S03H2_27785</name>
</gene>
<feature type="domain" description="PDZ" evidence="1">
    <location>
        <begin position="17"/>
        <end position="87"/>
    </location>
</feature>
<dbReference type="Pfam" id="PF17820">
    <property type="entry name" value="PDZ_6"/>
    <property type="match status" value="1"/>
</dbReference>
<dbReference type="SMART" id="SM00228">
    <property type="entry name" value="PDZ"/>
    <property type="match status" value="1"/>
</dbReference>
<dbReference type="AlphaFoldDB" id="X1G3J0"/>